<dbReference type="PANTHER" id="PTHR37291">
    <property type="entry name" value="5-METHYLCYTOSINE-SPECIFIC RESTRICTION ENZYME B"/>
    <property type="match status" value="1"/>
</dbReference>
<name>A0ABY3AF29_9FLAO</name>
<dbReference type="InterPro" id="IPR015947">
    <property type="entry name" value="PUA-like_sf"/>
</dbReference>
<keyword evidence="5" id="KW-1185">Reference proteome</keyword>
<dbReference type="RefSeq" id="WP_142190243.1">
    <property type="nucleotide sequence ID" value="NZ_VHIF01000001.1"/>
</dbReference>
<dbReference type="InterPro" id="IPR058807">
    <property type="entry name" value="ScoMcrA_N"/>
</dbReference>
<evidence type="ECO:0000313" key="4">
    <source>
        <dbReference type="EMBL" id="TQO38694.1"/>
    </source>
</evidence>
<evidence type="ECO:0000313" key="5">
    <source>
        <dbReference type="Proteomes" id="UP000315363"/>
    </source>
</evidence>
<dbReference type="InterPro" id="IPR011704">
    <property type="entry name" value="ATPase_dyneun-rel_AAA"/>
</dbReference>
<feature type="domain" description="ScoMcrA-like N-terminal head" evidence="3">
    <location>
        <begin position="4"/>
        <end position="81"/>
    </location>
</feature>
<organism evidence="4 5">
    <name type="scientific">Arenibacter algicola</name>
    <dbReference type="NCBI Taxonomy" id="616991"/>
    <lineage>
        <taxon>Bacteria</taxon>
        <taxon>Pseudomonadati</taxon>
        <taxon>Bacteroidota</taxon>
        <taxon>Flavobacteriia</taxon>
        <taxon>Flavobacteriales</taxon>
        <taxon>Flavobacteriaceae</taxon>
        <taxon>Arenibacter</taxon>
    </lineage>
</organism>
<dbReference type="PANTHER" id="PTHR37291:SF1">
    <property type="entry name" value="TYPE IV METHYL-DIRECTED RESTRICTION ENZYME ECOKMCRB SUBUNIT"/>
    <property type="match status" value="1"/>
</dbReference>
<protein>
    <submittedName>
        <fullName evidence="4">Dynein-related subfamily AAA family protein</fullName>
    </submittedName>
</protein>
<comment type="caution">
    <text evidence="4">The sequence shown here is derived from an EMBL/GenBank/DDBJ whole genome shotgun (WGS) entry which is preliminary data.</text>
</comment>
<dbReference type="Gene3D" id="3.40.50.300">
    <property type="entry name" value="P-loop containing nucleotide triphosphate hydrolases"/>
    <property type="match status" value="1"/>
</dbReference>
<dbReference type="InterPro" id="IPR002740">
    <property type="entry name" value="EVE_domain"/>
</dbReference>
<accession>A0ABY3AF29</accession>
<dbReference type="Gene3D" id="3.10.590.10">
    <property type="entry name" value="ph1033 like domains"/>
    <property type="match status" value="1"/>
</dbReference>
<reference evidence="4 5" key="1">
    <citation type="submission" date="2019-06" db="EMBL/GenBank/DDBJ databases">
        <title>A large-scale integrated study on North Sea by COGITO (Coastal Microbe Genomic &amp; Taxonomic Observatory).</title>
        <authorList>
            <person name="Teeling H."/>
        </authorList>
    </citation>
    <scope>NUCLEOTIDE SEQUENCE [LARGE SCALE GENOMIC DNA]</scope>
    <source>
        <strain evidence="4 5">MAR_2009_79</strain>
    </source>
</reference>
<dbReference type="Proteomes" id="UP000315363">
    <property type="component" value="Unassembled WGS sequence"/>
</dbReference>
<sequence length="1095" mass="126265">MFDKVNREYILQGIRDYKEKGLPNGFGPSTTYDLVFDGANYPPKAIMAYANYYASGRKIERYFKGGEGTPCFITLEKNGFILKVKSETSNTMNVKVEFASWLLENGASTYTQYYGEAINEIVGKLDEINDFFPDKDLFLVNKDSYQSLKRYLLDNIYGENRQANKEFNSYDQLKGNGRPKAILGRQNYFKFLDEKFKDKHFNFWIFQGNPNIYDIKSALSQGHVKSWKVAAHKDKIKIGDKVVLWLTGDEAGCYALGEVVSEVGQLKEEDVELQYYLIPDASDESNNTQRVQLNITTNLVEQPIYWSTIKNNPVFANFKAGNQGTNFSTTKQEYNTLRHMAESTRFSWVKTHKEIVKYLITKENNQKELIDLLKSVGIGPFNNDEDENGNKVDLTEIDPFTFFFFIYKYGPKKRLEYLKTIASKLDISIPDDESGIPSAQGVKLWLFPHLRYRNNNEIQRLWDFFKSACEDRITDEMFENVLTIASTGPTKLTEGLFEVDPERYFPLNGPTKPFLEQKFGINPVFKTFSEYKEILEQIKTKTNKPFYQLSYEAWLWNNLPKKEIVKDKNNDTMETPLNQLFYGPPGTGKTYGTIAAAIKIVDNEFYRANESDREALTKRYQELSITDWKEANGQIAFCTFHQSFTYEDFVEGIKPKTTQNKDIYYDIEPGIFKRICDLADSSKSTTKVKAEGVINWSENDFRKAFFYKLSLGEANNPEDKEIYEFCRDNGYISIGFAGAYDLSGKSESQIKQLCEDNNEQPSAGSQLSTFIHGLQDGDYVLISKGNFFVRALGKVVGAYEYHDDFPIDYNHFRKVEWVFNDENIPIEEIYHTTLMQRSIYRIDHDKLKKDFFVNDDTRIIIPEENIKPYVLVIDEINRGNVASIFGELITLIEPDKRAGANEKLQVMLPYSKEKFSVPDNVYIIGTMNTADRSIEALDSALRRRFSFTEVKPNPNIINEVLKDKATWHTVNLSEILETINKRITVLIDRDHRIGHSYFLNLKDVKAPDFGKALKAVFSESIIPLLQEYFFNDYVKIGMIIGSGFIKVSAAKENLFAEIEDSLEDDYSDAKEYEFTNLEALDDSQFINILNTLLNK</sequence>
<feature type="domain" description="EVE" evidence="1">
    <location>
        <begin position="202"/>
        <end position="330"/>
    </location>
</feature>
<dbReference type="SUPFAM" id="SSF88697">
    <property type="entry name" value="PUA domain-like"/>
    <property type="match status" value="1"/>
</dbReference>
<feature type="domain" description="ATPase dynein-related AAA" evidence="2">
    <location>
        <begin position="857"/>
        <end position="945"/>
    </location>
</feature>
<dbReference type="InterPro" id="IPR052934">
    <property type="entry name" value="Methyl-DNA_Rec/Restrict_Enz"/>
</dbReference>
<dbReference type="SUPFAM" id="SSF52540">
    <property type="entry name" value="P-loop containing nucleoside triphosphate hydrolases"/>
    <property type="match status" value="1"/>
</dbReference>
<dbReference type="Pfam" id="PF26345">
    <property type="entry name" value="ScoMcrA_N"/>
    <property type="match status" value="1"/>
</dbReference>
<proteinExistence type="predicted"/>
<dbReference type="Pfam" id="PF01878">
    <property type="entry name" value="EVE"/>
    <property type="match status" value="1"/>
</dbReference>
<evidence type="ECO:0000259" key="1">
    <source>
        <dbReference type="Pfam" id="PF01878"/>
    </source>
</evidence>
<dbReference type="Pfam" id="PF07728">
    <property type="entry name" value="AAA_5"/>
    <property type="match status" value="1"/>
</dbReference>
<evidence type="ECO:0000259" key="3">
    <source>
        <dbReference type="Pfam" id="PF26345"/>
    </source>
</evidence>
<dbReference type="EMBL" id="VHIF01000001">
    <property type="protein sequence ID" value="TQO38694.1"/>
    <property type="molecule type" value="Genomic_DNA"/>
</dbReference>
<evidence type="ECO:0000259" key="2">
    <source>
        <dbReference type="Pfam" id="PF07728"/>
    </source>
</evidence>
<dbReference type="InterPro" id="IPR027417">
    <property type="entry name" value="P-loop_NTPase"/>
</dbReference>
<gene>
    <name evidence="4" type="ORF">GQ41_3354</name>
</gene>